<evidence type="ECO:0000256" key="5">
    <source>
        <dbReference type="SAM" id="MobiDB-lite"/>
    </source>
</evidence>
<accession>A0A9P8HZ87</accession>
<evidence type="ECO:0000256" key="2">
    <source>
        <dbReference type="ARBA" id="ARBA00022692"/>
    </source>
</evidence>
<gene>
    <name evidence="6" type="ORF">FGG08_007453</name>
</gene>
<keyword evidence="4" id="KW-0472">Membrane</keyword>
<dbReference type="PANTHER" id="PTHR28668:SF1">
    <property type="entry name" value="TRANSMEMBRANE PROTEIN 234"/>
    <property type="match status" value="1"/>
</dbReference>
<evidence type="ECO:0000256" key="4">
    <source>
        <dbReference type="ARBA" id="ARBA00023136"/>
    </source>
</evidence>
<evidence type="ECO:0000313" key="6">
    <source>
        <dbReference type="EMBL" id="KAH0533935.1"/>
    </source>
</evidence>
<feature type="region of interest" description="Disordered" evidence="5">
    <location>
        <begin position="113"/>
        <end position="160"/>
    </location>
</feature>
<feature type="compositionally biased region" description="Polar residues" evidence="5">
    <location>
        <begin position="134"/>
        <end position="148"/>
    </location>
</feature>
<evidence type="ECO:0000256" key="1">
    <source>
        <dbReference type="ARBA" id="ARBA00004141"/>
    </source>
</evidence>
<keyword evidence="2" id="KW-0812">Transmembrane</keyword>
<dbReference type="EMBL" id="JAGHQL010000308">
    <property type="protein sequence ID" value="KAH0533935.1"/>
    <property type="molecule type" value="Genomic_DNA"/>
</dbReference>
<comment type="caution">
    <text evidence="6">The sequence shown here is derived from an EMBL/GenBank/DDBJ whole genome shotgun (WGS) entry which is preliminary data.</text>
</comment>
<evidence type="ECO:0000313" key="7">
    <source>
        <dbReference type="Proteomes" id="UP000698800"/>
    </source>
</evidence>
<sequence length="280" mass="31497">MTSSYFEAAGEWEARIIHSVTQRSRTAEEAVGKKKRSSNRCRDELMNLPADRERLVIGHILGARYGELDTGSWIRGVRYGELDTGRRGESGTGQKRRGRGRVECARWKRNGCASVSATQQRAKRQSCRDKPSPLQHQPVTTDINNPHRQTMDPDTPPPPQDPGILRWTLGFLLVGMAWGLTTPFIRRAARAHNPPPHPILGSPSLHPLKKRIYTIFFGVLDLLRSPSYAIPLLINLTGSVWFFLLIGKAELSLTVPITNSTAFLFTVLGEWWVERKVIGR</sequence>
<organism evidence="6 7">
    <name type="scientific">Glutinoglossum americanum</name>
    <dbReference type="NCBI Taxonomy" id="1670608"/>
    <lineage>
        <taxon>Eukaryota</taxon>
        <taxon>Fungi</taxon>
        <taxon>Dikarya</taxon>
        <taxon>Ascomycota</taxon>
        <taxon>Pezizomycotina</taxon>
        <taxon>Geoglossomycetes</taxon>
        <taxon>Geoglossales</taxon>
        <taxon>Geoglossaceae</taxon>
        <taxon>Glutinoglossum</taxon>
    </lineage>
</organism>
<dbReference type="Proteomes" id="UP000698800">
    <property type="component" value="Unassembled WGS sequence"/>
</dbReference>
<keyword evidence="7" id="KW-1185">Reference proteome</keyword>
<proteinExistence type="predicted"/>
<protein>
    <recommendedName>
        <fullName evidence="8">Integral membrane protein</fullName>
    </recommendedName>
</protein>
<keyword evidence="3" id="KW-1133">Transmembrane helix</keyword>
<dbReference type="Pfam" id="PF10639">
    <property type="entry name" value="TMEM234"/>
    <property type="match status" value="1"/>
</dbReference>
<evidence type="ECO:0008006" key="8">
    <source>
        <dbReference type="Google" id="ProtNLM"/>
    </source>
</evidence>
<reference evidence="6" key="1">
    <citation type="submission" date="2021-03" db="EMBL/GenBank/DDBJ databases">
        <title>Comparative genomics and phylogenomic investigation of the class Geoglossomycetes provide insights into ecological specialization and systematics.</title>
        <authorList>
            <person name="Melie T."/>
            <person name="Pirro S."/>
            <person name="Miller A.N."/>
            <person name="Quandt A."/>
        </authorList>
    </citation>
    <scope>NUCLEOTIDE SEQUENCE</scope>
    <source>
        <strain evidence="6">GBOQ0MN5Z8</strain>
    </source>
</reference>
<dbReference type="PANTHER" id="PTHR28668">
    <property type="entry name" value="TRANSMEMBRANE PROTEIN 234"/>
    <property type="match status" value="1"/>
</dbReference>
<name>A0A9P8HZ87_9PEZI</name>
<dbReference type="AlphaFoldDB" id="A0A9P8HZ87"/>
<comment type="subcellular location">
    <subcellularLocation>
        <location evidence="1">Membrane</location>
        <topology evidence="1">Multi-pass membrane protein</topology>
    </subcellularLocation>
</comment>
<dbReference type="GO" id="GO:0016020">
    <property type="term" value="C:membrane"/>
    <property type="evidence" value="ECO:0007669"/>
    <property type="project" value="UniProtKB-SubCell"/>
</dbReference>
<feature type="non-terminal residue" evidence="6">
    <location>
        <position position="280"/>
    </location>
</feature>
<evidence type="ECO:0000256" key="3">
    <source>
        <dbReference type="ARBA" id="ARBA00022989"/>
    </source>
</evidence>
<dbReference type="OrthoDB" id="43458at2759"/>
<dbReference type="InterPro" id="IPR018908">
    <property type="entry name" value="TMEM234"/>
</dbReference>